<feature type="transmembrane region" description="Helical" evidence="1">
    <location>
        <begin position="6"/>
        <end position="25"/>
    </location>
</feature>
<dbReference type="Proteomes" id="UP001154420">
    <property type="component" value="Unassembled WGS sequence"/>
</dbReference>
<dbReference type="PROSITE" id="PS51704">
    <property type="entry name" value="GP_PDE"/>
    <property type="match status" value="1"/>
</dbReference>
<dbReference type="PANTHER" id="PTHR46211:SF14">
    <property type="entry name" value="GLYCEROPHOSPHODIESTER PHOSPHODIESTERASE"/>
    <property type="match status" value="1"/>
</dbReference>
<sequence>MVILFIILIAAVIVVLYFLAIMPALGNKKNREDFFGVFYAHRGLHDNNTEAPENSLAAFRKAVEAGYGMEMDVQITKDEVPVVFHDFTLKRICGKGGKVCDYTWEELKEFRLCASRETIPRFEEVLKLVGGKTPLIIELKVERTNLKTCTVVDALLKEYEGLYCIESFNPLVLMWYKKHHRDVVRGQLSDGFIKSGEFKGVLYHVLQNLMLNWLTKPDFVAYNHKYANVLARRLCHGLYKNLAVAWTIRSQQELERAEKGFDLFIFDSFIPNT</sequence>
<feature type="domain" description="GP-PDE" evidence="2">
    <location>
        <begin position="36"/>
        <end position="273"/>
    </location>
</feature>
<evidence type="ECO:0000313" key="3">
    <source>
        <dbReference type="EMBL" id="NBJ94418.1"/>
    </source>
</evidence>
<dbReference type="SUPFAM" id="SSF51695">
    <property type="entry name" value="PLC-like phosphodiesterases"/>
    <property type="match status" value="1"/>
</dbReference>
<dbReference type="RefSeq" id="WP_160561447.1">
    <property type="nucleotide sequence ID" value="NZ_QZDT01000038.1"/>
</dbReference>
<dbReference type="GO" id="GO:0006629">
    <property type="term" value="P:lipid metabolic process"/>
    <property type="evidence" value="ECO:0007669"/>
    <property type="project" value="InterPro"/>
</dbReference>
<evidence type="ECO:0000256" key="1">
    <source>
        <dbReference type="SAM" id="Phobius"/>
    </source>
</evidence>
<dbReference type="Gene3D" id="3.20.20.190">
    <property type="entry name" value="Phosphatidylinositol (PI) phosphodiesterase"/>
    <property type="match status" value="1"/>
</dbReference>
<comment type="caution">
    <text evidence="3">The sequence shown here is derived from an EMBL/GenBank/DDBJ whole genome shotgun (WGS) entry which is preliminary data.</text>
</comment>
<dbReference type="OrthoDB" id="384721at2"/>
<dbReference type="Pfam" id="PF03009">
    <property type="entry name" value="GDPD"/>
    <property type="match status" value="1"/>
</dbReference>
<dbReference type="AlphaFoldDB" id="A0A9X5GSW2"/>
<reference evidence="3" key="1">
    <citation type="submission" date="2018-09" db="EMBL/GenBank/DDBJ databases">
        <title>Murine metabolic-syndrome-specific gut microbial biobank.</title>
        <authorList>
            <person name="Liu C."/>
        </authorList>
    </citation>
    <scope>NUCLEOTIDE SEQUENCE</scope>
    <source>
        <strain evidence="3">D42-62</strain>
    </source>
</reference>
<dbReference type="InterPro" id="IPR017946">
    <property type="entry name" value="PLC-like_Pdiesterase_TIM-brl"/>
</dbReference>
<protein>
    <submittedName>
        <fullName evidence="3">Glycerophosphodiester phosphodiesterase</fullName>
    </submittedName>
</protein>
<dbReference type="InterPro" id="IPR030395">
    <property type="entry name" value="GP_PDE_dom"/>
</dbReference>
<dbReference type="GO" id="GO:0008081">
    <property type="term" value="F:phosphoric diester hydrolase activity"/>
    <property type="evidence" value="ECO:0007669"/>
    <property type="project" value="InterPro"/>
</dbReference>
<evidence type="ECO:0000259" key="2">
    <source>
        <dbReference type="PROSITE" id="PS51704"/>
    </source>
</evidence>
<evidence type="ECO:0000313" key="4">
    <source>
        <dbReference type="Proteomes" id="UP001154420"/>
    </source>
</evidence>
<name>A0A9X5GSW2_9FIRM</name>
<dbReference type="PANTHER" id="PTHR46211">
    <property type="entry name" value="GLYCEROPHOSPHORYL DIESTER PHOSPHODIESTERASE"/>
    <property type="match status" value="1"/>
</dbReference>
<accession>A0A9X5GSW2</accession>
<keyword evidence="1" id="KW-1133">Transmembrane helix</keyword>
<keyword evidence="1" id="KW-0812">Transmembrane</keyword>
<gene>
    <name evidence="3" type="ORF">D5281_17970</name>
</gene>
<organism evidence="3 4">
    <name type="scientific">Parablautia muri</name>
    <dbReference type="NCBI Taxonomy" id="2320879"/>
    <lineage>
        <taxon>Bacteria</taxon>
        <taxon>Bacillati</taxon>
        <taxon>Bacillota</taxon>
        <taxon>Clostridia</taxon>
        <taxon>Lachnospirales</taxon>
        <taxon>Lachnospiraceae</taxon>
        <taxon>Parablautia</taxon>
    </lineage>
</organism>
<keyword evidence="1" id="KW-0472">Membrane</keyword>
<proteinExistence type="predicted"/>
<keyword evidence="4" id="KW-1185">Reference proteome</keyword>
<dbReference type="EMBL" id="QZDT01000038">
    <property type="protein sequence ID" value="NBJ94418.1"/>
    <property type="molecule type" value="Genomic_DNA"/>
</dbReference>